<feature type="domain" description="Amidase" evidence="1">
    <location>
        <begin position="51"/>
        <end position="149"/>
    </location>
</feature>
<sequence length="150" mass="16548">MIRHWILILKVLLLMGPISAFNAAAAKFNVLETSIADVHRAFTDESLTCLELTQIYLRRIEFYDQSTGLNSIILVNPDATVRATTLDAEFAATGTLKPLHCVPMIIKDNYNVRGLQTTAGSKAMLGFMPEKDAWQIARIREAGALVLGKS</sequence>
<dbReference type="Gene3D" id="3.90.1300.10">
    <property type="entry name" value="Amidase signature (AS) domain"/>
    <property type="match status" value="1"/>
</dbReference>
<dbReference type="InterPro" id="IPR036928">
    <property type="entry name" value="AS_sf"/>
</dbReference>
<dbReference type="Pfam" id="PF01425">
    <property type="entry name" value="Amidase"/>
    <property type="match status" value="1"/>
</dbReference>
<dbReference type="PANTHER" id="PTHR42678:SF34">
    <property type="entry name" value="OS04G0183300 PROTEIN"/>
    <property type="match status" value="1"/>
</dbReference>
<dbReference type="InterPro" id="IPR023631">
    <property type="entry name" value="Amidase_dom"/>
</dbReference>
<dbReference type="EMBL" id="UINC01223277">
    <property type="protein sequence ID" value="SVE52407.1"/>
    <property type="molecule type" value="Genomic_DNA"/>
</dbReference>
<evidence type="ECO:0000313" key="2">
    <source>
        <dbReference type="EMBL" id="SVE52407.1"/>
    </source>
</evidence>
<dbReference type="SUPFAM" id="SSF75304">
    <property type="entry name" value="Amidase signature (AS) enzymes"/>
    <property type="match status" value="1"/>
</dbReference>
<feature type="non-terminal residue" evidence="2">
    <location>
        <position position="150"/>
    </location>
</feature>
<organism evidence="2">
    <name type="scientific">marine metagenome</name>
    <dbReference type="NCBI Taxonomy" id="408172"/>
    <lineage>
        <taxon>unclassified sequences</taxon>
        <taxon>metagenomes</taxon>
        <taxon>ecological metagenomes</taxon>
    </lineage>
</organism>
<accession>A0A383E6F0</accession>
<dbReference type="AlphaFoldDB" id="A0A383E6F0"/>
<name>A0A383E6F0_9ZZZZ</name>
<gene>
    <name evidence="2" type="ORF">METZ01_LOCUS505261</name>
</gene>
<reference evidence="2" key="1">
    <citation type="submission" date="2018-05" db="EMBL/GenBank/DDBJ databases">
        <authorList>
            <person name="Lanie J.A."/>
            <person name="Ng W.-L."/>
            <person name="Kazmierczak K.M."/>
            <person name="Andrzejewski T.M."/>
            <person name="Davidsen T.M."/>
            <person name="Wayne K.J."/>
            <person name="Tettelin H."/>
            <person name="Glass J.I."/>
            <person name="Rusch D."/>
            <person name="Podicherti R."/>
            <person name="Tsui H.-C.T."/>
            <person name="Winkler M.E."/>
        </authorList>
    </citation>
    <scope>NUCLEOTIDE SEQUENCE</scope>
</reference>
<evidence type="ECO:0000259" key="1">
    <source>
        <dbReference type="Pfam" id="PF01425"/>
    </source>
</evidence>
<protein>
    <recommendedName>
        <fullName evidence="1">Amidase domain-containing protein</fullName>
    </recommendedName>
</protein>
<dbReference type="PANTHER" id="PTHR42678">
    <property type="entry name" value="AMIDASE"/>
    <property type="match status" value="1"/>
</dbReference>
<proteinExistence type="predicted"/>